<dbReference type="EMBL" id="KV878209">
    <property type="protein sequence ID" value="OJJ41515.1"/>
    <property type="molecule type" value="Genomic_DNA"/>
</dbReference>
<protein>
    <submittedName>
        <fullName evidence="2">Uncharacterized protein</fullName>
    </submittedName>
</protein>
<sequence>MNCHRIGSEGSKVSNSYPQIPPESIGQNNFPARSSLREIHTVHRTDSLESSKGDINSRNRLIRTHHRSLSICEAVYITTTPDGREIWSVGGLSSPMLDTHAGGLEIHMHPIFHSPPPNKSFDTGYIEDPIPREINPRRFLRESDMAILREKFPLSVAVRVFISGFIVILFESREKMEQSWESGVATEFGNLRLRYDTVYHEHCANDLQSGTPVTTGPGRLEKSAALGLKLKLKNGDQCITVPTHAFMKVYTANSHSRLLFADWIAKSKEAVQKYMGITIKTFSNSPLGKDVWIAGSNQRIGKITVTYDSPASHVISFPYGFAHDLSLVTDDRLPKMIRRSDVPPITEWGSYNEALDGGPVFVTGFYVATGNPKQLQGNGISRGTQKAIVEGTAYIWNRKGCDGSVALFWRTVDDRDSIEHLSGSVLCRGQLGDQACAVCFQNFETPVPSAVLHNDYTGRKPYNVQQFTVKGGFLLPPEIRCAEIIDDQG</sequence>
<dbReference type="RefSeq" id="XP_040695191.1">
    <property type="nucleotide sequence ID" value="XM_040832505.1"/>
</dbReference>
<organism evidence="2 3">
    <name type="scientific">Aspergillus wentii DTO 134E9</name>
    <dbReference type="NCBI Taxonomy" id="1073089"/>
    <lineage>
        <taxon>Eukaryota</taxon>
        <taxon>Fungi</taxon>
        <taxon>Dikarya</taxon>
        <taxon>Ascomycota</taxon>
        <taxon>Pezizomycotina</taxon>
        <taxon>Eurotiomycetes</taxon>
        <taxon>Eurotiomycetidae</taxon>
        <taxon>Eurotiales</taxon>
        <taxon>Aspergillaceae</taxon>
        <taxon>Aspergillus</taxon>
        <taxon>Aspergillus subgen. Cremei</taxon>
    </lineage>
</organism>
<dbReference type="OrthoDB" id="3009558at2759"/>
<gene>
    <name evidence="2" type="ORF">ASPWEDRAFT_23597</name>
</gene>
<dbReference type="Proteomes" id="UP000184383">
    <property type="component" value="Unassembled WGS sequence"/>
</dbReference>
<evidence type="ECO:0000256" key="1">
    <source>
        <dbReference type="SAM" id="MobiDB-lite"/>
    </source>
</evidence>
<feature type="region of interest" description="Disordered" evidence="1">
    <location>
        <begin position="1"/>
        <end position="30"/>
    </location>
</feature>
<dbReference type="VEuPathDB" id="FungiDB:ASPWEDRAFT_23597"/>
<reference evidence="3" key="1">
    <citation type="journal article" date="2017" name="Genome Biol.">
        <title>Comparative genomics reveals high biological diversity and specific adaptations in the industrially and medically important fungal genus Aspergillus.</title>
        <authorList>
            <person name="de Vries R.P."/>
            <person name="Riley R."/>
            <person name="Wiebenga A."/>
            <person name="Aguilar-Osorio G."/>
            <person name="Amillis S."/>
            <person name="Uchima C.A."/>
            <person name="Anderluh G."/>
            <person name="Asadollahi M."/>
            <person name="Askin M."/>
            <person name="Barry K."/>
            <person name="Battaglia E."/>
            <person name="Bayram O."/>
            <person name="Benocci T."/>
            <person name="Braus-Stromeyer S.A."/>
            <person name="Caldana C."/>
            <person name="Canovas D."/>
            <person name="Cerqueira G.C."/>
            <person name="Chen F."/>
            <person name="Chen W."/>
            <person name="Choi C."/>
            <person name="Clum A."/>
            <person name="Dos Santos R.A."/>
            <person name="Damasio A.R."/>
            <person name="Diallinas G."/>
            <person name="Emri T."/>
            <person name="Fekete E."/>
            <person name="Flipphi M."/>
            <person name="Freyberg S."/>
            <person name="Gallo A."/>
            <person name="Gournas C."/>
            <person name="Habgood R."/>
            <person name="Hainaut M."/>
            <person name="Harispe M.L."/>
            <person name="Henrissat B."/>
            <person name="Hilden K.S."/>
            <person name="Hope R."/>
            <person name="Hossain A."/>
            <person name="Karabika E."/>
            <person name="Karaffa L."/>
            <person name="Karanyi Z."/>
            <person name="Krasevec N."/>
            <person name="Kuo A."/>
            <person name="Kusch H."/>
            <person name="LaButti K."/>
            <person name="Lagendijk E.L."/>
            <person name="Lapidus A."/>
            <person name="Levasseur A."/>
            <person name="Lindquist E."/>
            <person name="Lipzen A."/>
            <person name="Logrieco A.F."/>
            <person name="MacCabe A."/>
            <person name="Maekelae M.R."/>
            <person name="Malavazi I."/>
            <person name="Melin P."/>
            <person name="Meyer V."/>
            <person name="Mielnichuk N."/>
            <person name="Miskei M."/>
            <person name="Molnar A.P."/>
            <person name="Mule G."/>
            <person name="Ngan C.Y."/>
            <person name="Orejas M."/>
            <person name="Orosz E."/>
            <person name="Ouedraogo J.P."/>
            <person name="Overkamp K.M."/>
            <person name="Park H.-S."/>
            <person name="Perrone G."/>
            <person name="Piumi F."/>
            <person name="Punt P.J."/>
            <person name="Ram A.F."/>
            <person name="Ramon A."/>
            <person name="Rauscher S."/>
            <person name="Record E."/>
            <person name="Riano-Pachon D.M."/>
            <person name="Robert V."/>
            <person name="Roehrig J."/>
            <person name="Ruller R."/>
            <person name="Salamov A."/>
            <person name="Salih N.S."/>
            <person name="Samson R.A."/>
            <person name="Sandor E."/>
            <person name="Sanguinetti M."/>
            <person name="Schuetze T."/>
            <person name="Sepcic K."/>
            <person name="Shelest E."/>
            <person name="Sherlock G."/>
            <person name="Sophianopoulou V."/>
            <person name="Squina F.M."/>
            <person name="Sun H."/>
            <person name="Susca A."/>
            <person name="Todd R.B."/>
            <person name="Tsang A."/>
            <person name="Unkles S.E."/>
            <person name="van de Wiele N."/>
            <person name="van Rossen-Uffink D."/>
            <person name="Oliveira J.V."/>
            <person name="Vesth T.C."/>
            <person name="Visser J."/>
            <person name="Yu J.-H."/>
            <person name="Zhou M."/>
            <person name="Andersen M.R."/>
            <person name="Archer D.B."/>
            <person name="Baker S.E."/>
            <person name="Benoit I."/>
            <person name="Brakhage A.A."/>
            <person name="Braus G.H."/>
            <person name="Fischer R."/>
            <person name="Frisvad J.C."/>
            <person name="Goldman G.H."/>
            <person name="Houbraken J."/>
            <person name="Oakley B."/>
            <person name="Pocsi I."/>
            <person name="Scazzocchio C."/>
            <person name="Seiboth B."/>
            <person name="vanKuyk P.A."/>
            <person name="Wortman J."/>
            <person name="Dyer P.S."/>
            <person name="Grigoriev I.V."/>
        </authorList>
    </citation>
    <scope>NUCLEOTIDE SEQUENCE [LARGE SCALE GENOMIC DNA]</scope>
    <source>
        <strain evidence="3">DTO 134E9</strain>
    </source>
</reference>
<dbReference type="AlphaFoldDB" id="A0A1L9S2X4"/>
<name>A0A1L9S2X4_ASPWE</name>
<accession>A0A1L9S2X4</accession>
<evidence type="ECO:0000313" key="3">
    <source>
        <dbReference type="Proteomes" id="UP000184383"/>
    </source>
</evidence>
<proteinExistence type="predicted"/>
<evidence type="ECO:0000313" key="2">
    <source>
        <dbReference type="EMBL" id="OJJ41515.1"/>
    </source>
</evidence>
<dbReference type="GeneID" id="63748353"/>
<keyword evidence="3" id="KW-1185">Reference proteome</keyword>
<dbReference type="STRING" id="1073089.A0A1L9S2X4"/>